<keyword evidence="1" id="KW-0472">Membrane</keyword>
<comment type="caution">
    <text evidence="2">The sequence shown here is derived from an EMBL/GenBank/DDBJ whole genome shotgun (WGS) entry which is preliminary data.</text>
</comment>
<evidence type="ECO:0000313" key="2">
    <source>
        <dbReference type="EMBL" id="MEF2255551.1"/>
    </source>
</evidence>
<keyword evidence="1" id="KW-0812">Transmembrane</keyword>
<evidence type="ECO:0000256" key="1">
    <source>
        <dbReference type="SAM" id="Phobius"/>
    </source>
</evidence>
<dbReference type="EMBL" id="JAZHOV010000005">
    <property type="protein sequence ID" value="MEF2255551.1"/>
    <property type="molecule type" value="Genomic_DNA"/>
</dbReference>
<reference evidence="2 3" key="1">
    <citation type="submission" date="2024-01" db="EMBL/GenBank/DDBJ databases">
        <title>the genome sequence of strain Microbacterium schleiferi NBRC 15075.</title>
        <authorList>
            <person name="Ding Y."/>
            <person name="Zhang G."/>
        </authorList>
    </citation>
    <scope>NUCLEOTIDE SEQUENCE [LARGE SCALE GENOMIC DNA]</scope>
    <source>
        <strain evidence="2 3">NBRC 15075</strain>
    </source>
</reference>
<gene>
    <name evidence="2" type="ORF">V2V91_10470</name>
</gene>
<organism evidence="2 3">
    <name type="scientific">Microbacterium schleiferi</name>
    <dbReference type="NCBI Taxonomy" id="69362"/>
    <lineage>
        <taxon>Bacteria</taxon>
        <taxon>Bacillati</taxon>
        <taxon>Actinomycetota</taxon>
        <taxon>Actinomycetes</taxon>
        <taxon>Micrococcales</taxon>
        <taxon>Microbacteriaceae</taxon>
        <taxon>Microbacterium</taxon>
    </lineage>
</organism>
<proteinExistence type="predicted"/>
<protein>
    <submittedName>
        <fullName evidence="2">Uncharacterized protein</fullName>
    </submittedName>
</protein>
<evidence type="ECO:0000313" key="3">
    <source>
        <dbReference type="Proteomes" id="UP001351900"/>
    </source>
</evidence>
<keyword evidence="3" id="KW-1185">Reference proteome</keyword>
<dbReference type="RefSeq" id="WP_331791794.1">
    <property type="nucleotide sequence ID" value="NZ_BAAAUO010000011.1"/>
</dbReference>
<accession>A0ABU7V979</accession>
<name>A0ABU7V979_9MICO</name>
<dbReference type="Proteomes" id="UP001351900">
    <property type="component" value="Unassembled WGS sequence"/>
</dbReference>
<keyword evidence="1" id="KW-1133">Transmembrane helix</keyword>
<feature type="transmembrane region" description="Helical" evidence="1">
    <location>
        <begin position="12"/>
        <end position="33"/>
    </location>
</feature>
<sequence length="279" mass="30263">MPDHGEVNPARLWIPVLAGALTVALGITTVIGLEWLTADRRRTAVTASQADAIADVFAEKRAFAADIRGARGRYVEAAAAWEADAAWIAQWREGDAAPQPAAPNPGGQAFPGDDPQGRAFLDAIGAADVTVIFDSGPENCGYAGQEDGPGFLVVGGCYQTGYPDWLFVAWEPGVEDLAWPIFVHEAMHWYQYQNYFPYLLAAERAGITHDDYEWALETDASCRAVHEHGVDPSAFEDSSSPCEIDDWHDGWFVDQLVGLGVRTSAPTPEEFEVSAVVRP</sequence>